<gene>
    <name evidence="2" type="ORF">BLL40_02090</name>
</gene>
<dbReference type="RefSeq" id="WP_073710240.1">
    <property type="nucleotide sequence ID" value="NZ_MRWQ01000001.1"/>
</dbReference>
<sequence>MNKFPIKPSIVFYAFFIVSTITTLVIVYMDLDNTIANAFVIGYVIFILLFFLYSIIVTLVNLGKLKWFEIKKEC</sequence>
<evidence type="ECO:0000256" key="1">
    <source>
        <dbReference type="SAM" id="Phobius"/>
    </source>
</evidence>
<organism evidence="2 3">
    <name type="scientific">Domibacillus mangrovi</name>
    <dbReference type="NCBI Taxonomy" id="1714354"/>
    <lineage>
        <taxon>Bacteria</taxon>
        <taxon>Bacillati</taxon>
        <taxon>Bacillota</taxon>
        <taxon>Bacilli</taxon>
        <taxon>Bacillales</taxon>
        <taxon>Bacillaceae</taxon>
        <taxon>Domibacillus</taxon>
    </lineage>
</organism>
<keyword evidence="1" id="KW-0472">Membrane</keyword>
<comment type="caution">
    <text evidence="2">The sequence shown here is derived from an EMBL/GenBank/DDBJ whole genome shotgun (WGS) entry which is preliminary data.</text>
</comment>
<name>A0A1Q5P7Q1_9BACI</name>
<keyword evidence="1" id="KW-1133">Transmembrane helix</keyword>
<evidence type="ECO:0000313" key="2">
    <source>
        <dbReference type="EMBL" id="OKL38234.1"/>
    </source>
</evidence>
<dbReference type="OrthoDB" id="1926101at2"/>
<keyword evidence="1" id="KW-0812">Transmembrane</keyword>
<dbReference type="Proteomes" id="UP000186524">
    <property type="component" value="Unassembled WGS sequence"/>
</dbReference>
<keyword evidence="3" id="KW-1185">Reference proteome</keyword>
<protein>
    <submittedName>
        <fullName evidence="2">Uncharacterized protein</fullName>
    </submittedName>
</protein>
<dbReference type="EMBL" id="MRWQ01000001">
    <property type="protein sequence ID" value="OKL38234.1"/>
    <property type="molecule type" value="Genomic_DNA"/>
</dbReference>
<accession>A0A1Q5P7Q1</accession>
<dbReference type="AlphaFoldDB" id="A0A1Q5P7Q1"/>
<evidence type="ECO:0000313" key="3">
    <source>
        <dbReference type="Proteomes" id="UP000186524"/>
    </source>
</evidence>
<feature type="transmembrane region" description="Helical" evidence="1">
    <location>
        <begin position="35"/>
        <end position="62"/>
    </location>
</feature>
<reference evidence="2 3" key="1">
    <citation type="submission" date="2016-12" db="EMBL/GenBank/DDBJ databases">
        <title>Domibacillus sp. SAOS 44 whole genome sequencing.</title>
        <authorList>
            <person name="Verma A."/>
            <person name="Krishnamurthi S."/>
        </authorList>
    </citation>
    <scope>NUCLEOTIDE SEQUENCE [LARGE SCALE GENOMIC DNA]</scope>
    <source>
        <strain evidence="2 3">SAOS 44</strain>
    </source>
</reference>
<proteinExistence type="predicted"/>
<feature type="transmembrane region" description="Helical" evidence="1">
    <location>
        <begin position="12"/>
        <end position="29"/>
    </location>
</feature>